<accession>A0A934KB04</accession>
<gene>
    <name evidence="2" type="ORF">JF922_17215</name>
</gene>
<dbReference type="GO" id="GO:0005737">
    <property type="term" value="C:cytoplasm"/>
    <property type="evidence" value="ECO:0007669"/>
    <property type="project" value="TreeGrafter"/>
</dbReference>
<proteinExistence type="predicted"/>
<sequence length="128" mass="13706">AYSDRGYRYWRQLADGRLLAGGFRNHALDDEIGHEALPTAKIQALLDQQVRQLGAGAPVTHRWAGIMGFTKDELPLVGPVTGRPGVHVCGGYSGHGMGFAFQCTRQLADALTGRAQMGSSSRITGSPQ</sequence>
<dbReference type="Gene3D" id="3.30.9.10">
    <property type="entry name" value="D-Amino Acid Oxidase, subunit A, domain 2"/>
    <property type="match status" value="1"/>
</dbReference>
<dbReference type="AlphaFoldDB" id="A0A934KB04"/>
<dbReference type="Pfam" id="PF01266">
    <property type="entry name" value="DAO"/>
    <property type="match status" value="1"/>
</dbReference>
<dbReference type="RefSeq" id="WP_338203422.1">
    <property type="nucleotide sequence ID" value="NZ_JAEKNR010000175.1"/>
</dbReference>
<keyword evidence="3" id="KW-1185">Reference proteome</keyword>
<feature type="domain" description="FAD dependent oxidoreductase" evidence="1">
    <location>
        <begin position="4"/>
        <end position="109"/>
    </location>
</feature>
<feature type="non-terminal residue" evidence="2">
    <location>
        <position position="1"/>
    </location>
</feature>
<name>A0A934KB04_9BACT</name>
<comment type="caution">
    <text evidence="2">The sequence shown here is derived from an EMBL/GenBank/DDBJ whole genome shotgun (WGS) entry which is preliminary data.</text>
</comment>
<evidence type="ECO:0000259" key="1">
    <source>
        <dbReference type="Pfam" id="PF01266"/>
    </source>
</evidence>
<dbReference type="EMBL" id="JAEKNR010000175">
    <property type="protein sequence ID" value="MBJ7599803.1"/>
    <property type="molecule type" value="Genomic_DNA"/>
</dbReference>
<dbReference type="PANTHER" id="PTHR13847">
    <property type="entry name" value="SARCOSINE DEHYDROGENASE-RELATED"/>
    <property type="match status" value="1"/>
</dbReference>
<dbReference type="Gene3D" id="3.50.50.60">
    <property type="entry name" value="FAD/NAD(P)-binding domain"/>
    <property type="match status" value="1"/>
</dbReference>
<organism evidence="2 3">
    <name type="scientific">Candidatus Nephthysia bennettiae</name>
    <dbReference type="NCBI Taxonomy" id="3127016"/>
    <lineage>
        <taxon>Bacteria</taxon>
        <taxon>Bacillati</taxon>
        <taxon>Candidatus Dormiibacterota</taxon>
        <taxon>Candidatus Dormibacteria</taxon>
        <taxon>Candidatus Dormibacterales</taxon>
        <taxon>Candidatus Dormibacteraceae</taxon>
        <taxon>Candidatus Nephthysia</taxon>
    </lineage>
</organism>
<reference evidence="2" key="1">
    <citation type="submission" date="2020-10" db="EMBL/GenBank/DDBJ databases">
        <title>Ca. Dormibacterota MAGs.</title>
        <authorList>
            <person name="Montgomery K."/>
        </authorList>
    </citation>
    <scope>NUCLEOTIDE SEQUENCE [LARGE SCALE GENOMIC DNA]</scope>
    <source>
        <strain evidence="2">SC8812_S17_10</strain>
    </source>
</reference>
<dbReference type="InterPro" id="IPR006076">
    <property type="entry name" value="FAD-dep_OxRdtase"/>
</dbReference>
<dbReference type="PANTHER" id="PTHR13847:SF260">
    <property type="entry name" value="FAD DEPENDENT OXIDOREDUCTASE DOMAIN-CONTAINING PROTEIN"/>
    <property type="match status" value="1"/>
</dbReference>
<evidence type="ECO:0000313" key="3">
    <source>
        <dbReference type="Proteomes" id="UP000612893"/>
    </source>
</evidence>
<dbReference type="InterPro" id="IPR036188">
    <property type="entry name" value="FAD/NAD-bd_sf"/>
</dbReference>
<dbReference type="Proteomes" id="UP000612893">
    <property type="component" value="Unassembled WGS sequence"/>
</dbReference>
<evidence type="ECO:0000313" key="2">
    <source>
        <dbReference type="EMBL" id="MBJ7599803.1"/>
    </source>
</evidence>
<protein>
    <submittedName>
        <fullName evidence="2">FAD-binding oxidoreductase</fullName>
    </submittedName>
</protein>
<dbReference type="SUPFAM" id="SSF51971">
    <property type="entry name" value="Nucleotide-binding domain"/>
    <property type="match status" value="1"/>
</dbReference>